<protein>
    <recommendedName>
        <fullName evidence="5">Polysaccharide chain length determinant N-terminal domain-containing protein</fullName>
    </recommendedName>
</protein>
<dbReference type="PANTHER" id="PTHR32309:SF31">
    <property type="entry name" value="CAPSULAR EXOPOLYSACCHARIDE FAMILY"/>
    <property type="match status" value="1"/>
</dbReference>
<accession>A0ABW1YF39</accession>
<proteinExistence type="predicted"/>
<name>A0ABW1YF39_9DEIO</name>
<gene>
    <name evidence="3" type="ORF">ACFP81_13775</name>
</gene>
<keyword evidence="2" id="KW-1133">Transmembrane helix</keyword>
<evidence type="ECO:0000256" key="2">
    <source>
        <dbReference type="SAM" id="Phobius"/>
    </source>
</evidence>
<organism evidence="3 4">
    <name type="scientific">Deinococcus lacus</name>
    <dbReference type="NCBI Taxonomy" id="392561"/>
    <lineage>
        <taxon>Bacteria</taxon>
        <taxon>Thermotogati</taxon>
        <taxon>Deinococcota</taxon>
        <taxon>Deinococci</taxon>
        <taxon>Deinococcales</taxon>
        <taxon>Deinococcaceae</taxon>
        <taxon>Deinococcus</taxon>
    </lineage>
</organism>
<dbReference type="EMBL" id="JBHSWD010000003">
    <property type="protein sequence ID" value="MFC6592963.1"/>
    <property type="molecule type" value="Genomic_DNA"/>
</dbReference>
<evidence type="ECO:0000256" key="1">
    <source>
        <dbReference type="SAM" id="MobiDB-lite"/>
    </source>
</evidence>
<evidence type="ECO:0000313" key="3">
    <source>
        <dbReference type="EMBL" id="MFC6592963.1"/>
    </source>
</evidence>
<keyword evidence="4" id="KW-1185">Reference proteome</keyword>
<feature type="transmembrane region" description="Helical" evidence="2">
    <location>
        <begin position="254"/>
        <end position="273"/>
    </location>
</feature>
<feature type="region of interest" description="Disordered" evidence="1">
    <location>
        <begin position="347"/>
        <end position="366"/>
    </location>
</feature>
<dbReference type="PANTHER" id="PTHR32309">
    <property type="entry name" value="TYROSINE-PROTEIN KINASE"/>
    <property type="match status" value="1"/>
</dbReference>
<sequence>MTGPERLSSELDFSQLLQVIRRLWPVITAATLLTSGLVYSWSNSQPRRYEASGAVMSVAGSSDSNAAISSVVVSPPQLPQGAVAKLIQSRTFLGRVSELIQQSELPAAQQQDIVQQLESELQANAFESLNVRARVDAQQRGIYEIQATTGDPEGSRVLADATIKALLEWDTQRVRDGISRARQTWEKQIANIDAQIAGARAGSVDRQALVAAHGDARLSLAQVEVLEEAVTPSLSRLSDANTTRKPVSPRPVRSAALAGALALLGTTGLLVLLDLMRRKIRTSNDLAALGAPTIGEFPKLRRSQRAQAVAEVQGGDLYEPASFIRINLERLTQQGLAQRGAAYAAQAPGATPPSADHFCSDQCPAR</sequence>
<keyword evidence="2" id="KW-0812">Transmembrane</keyword>
<reference evidence="4" key="1">
    <citation type="journal article" date="2019" name="Int. J. Syst. Evol. Microbiol.">
        <title>The Global Catalogue of Microorganisms (GCM) 10K type strain sequencing project: providing services to taxonomists for standard genome sequencing and annotation.</title>
        <authorList>
            <consortium name="The Broad Institute Genomics Platform"/>
            <consortium name="The Broad Institute Genome Sequencing Center for Infectious Disease"/>
            <person name="Wu L."/>
            <person name="Ma J."/>
        </authorList>
    </citation>
    <scope>NUCLEOTIDE SEQUENCE [LARGE SCALE GENOMIC DNA]</scope>
    <source>
        <strain evidence="4">CGMCC 1.15772</strain>
    </source>
</reference>
<dbReference type="InterPro" id="IPR050445">
    <property type="entry name" value="Bact_polysacc_biosynth/exp"/>
</dbReference>
<comment type="caution">
    <text evidence="3">The sequence shown here is derived from an EMBL/GenBank/DDBJ whole genome shotgun (WGS) entry which is preliminary data.</text>
</comment>
<evidence type="ECO:0008006" key="5">
    <source>
        <dbReference type="Google" id="ProtNLM"/>
    </source>
</evidence>
<dbReference type="RefSeq" id="WP_380084079.1">
    <property type="nucleotide sequence ID" value="NZ_JBHSWD010000003.1"/>
</dbReference>
<dbReference type="Proteomes" id="UP001596297">
    <property type="component" value="Unassembled WGS sequence"/>
</dbReference>
<evidence type="ECO:0000313" key="4">
    <source>
        <dbReference type="Proteomes" id="UP001596297"/>
    </source>
</evidence>
<keyword evidence="2" id="KW-0472">Membrane</keyword>